<dbReference type="InterPro" id="IPR023997">
    <property type="entry name" value="TonB-dep_OMP_SusC/RagA_CS"/>
</dbReference>
<dbReference type="EMBL" id="RAPN01000001">
    <property type="protein sequence ID" value="RKD90914.1"/>
    <property type="molecule type" value="Genomic_DNA"/>
</dbReference>
<dbReference type="InterPro" id="IPR032508">
    <property type="entry name" value="FecR_C"/>
</dbReference>
<dbReference type="Gene3D" id="2.170.130.10">
    <property type="entry name" value="TonB-dependent receptor, plug domain"/>
    <property type="match status" value="1"/>
</dbReference>
<dbReference type="GO" id="GO:0009279">
    <property type="term" value="C:cell outer membrane"/>
    <property type="evidence" value="ECO:0007669"/>
    <property type="project" value="UniProtKB-SubCell"/>
</dbReference>
<sequence>MKKNGLWYSNSYRINVPLILKKMKLTILMICLGIITSFGSVYSQNSNLTFKLTNQSLKNVLSEIENQTNFSFLYQAKSINHEQRVSIDMTNADITDILDQLSEQAHFQYKILDNSVIVLTGGGESGSVQQPTKVTGKITDDTGFPLPGVTVVVKGTTVGTVTDGNGEYILTDVPADAILIFSFVGMRAQELPVAGKSNIDVVLEEESIGLDEVVAIGYGTVSKKNLTTAISKVETDDIQKSASSNMSQLMVGRAAGLQATVTSAQPGGAVDISIRGGGDPIYVVDGIVMPSSSLESGSGGSTTVVPSSVNRGGLAGLNPEDIESVEVLKDASAAIYGIGAANGVILITTKKGKKSPMNIDYSGSYSFVKNYPYTKSLNATDYMGLVNTFSKEQYLYNHDMGAYGNNAYDNGWTPAFSDSEIANAKSYDWVDEVLRNGAVNNHNLVIRGGSERVTYYVSGNYYNQEGTVMNSSMERFSMRSNLSLQLTDFLKLSTIANVNRNKYGNSSVGGASSGRGSQAAGALTAALSYPSYLPIKDEDGNYTQFSYIPNAVSMQDIDDATNSDGTYLNFIADIALVKDMLNAKLVYGNNKEMTDRYVYIPSTVYFDQMYQSRGNIAYDGRENQTFEATLAFNKEFGEFMNMDVVVGVGKYLNSSKGLSFAYDTQNDVIGNDDVSAVTGNMNPDSYKNEDEKRSQFLRANFDILDRYVIATTLRRDGTDKFFPDKKYAYFPSVSVAWKMTNENFMKNIHWLDLLKLRASYGTTGDDNLGSSLYGTYSPSLVIKFDEGNEVYSSYVQDGVDYPNVTWEKTVMKNIGLDFYLFKNRISGSFDVFRNDVTDMLGDANTAGLSMFGTYPINGGHIRRQGWDASLTTENIKTTDFLWKSVLTLSRYNSLWKERFPNYDYNDYQIRDDEPVNARYYYKTAGMINADLSNIPSSQPEDYAKAGFPIIVDNNNDGEITVDDVVMSNEVPKIYFGFGNTFTYKNWDLDVFVYSQLGVNKYNYAWEWADAASLANQTNNENKFAFDLWSSETNQGGRLPGYAYEASSVSLPGGAGIDVMYQNASFLRFRNITLGYNLSGKQLGSVVGKWVKNIRLYVDAQNPITITNFEGYDPEVRSGGSQKTFSAEYPQARTFTIGAKINFN</sequence>
<dbReference type="OrthoDB" id="9768177at2"/>
<keyword evidence="5" id="KW-0732">Signal</keyword>
<evidence type="ECO:0000256" key="2">
    <source>
        <dbReference type="ARBA" id="ARBA00022448"/>
    </source>
</evidence>
<accession>A0A419W642</accession>
<dbReference type="InterPro" id="IPR023996">
    <property type="entry name" value="TonB-dep_OMP_SusC/RagA"/>
</dbReference>
<evidence type="ECO:0000256" key="4">
    <source>
        <dbReference type="ARBA" id="ARBA00022692"/>
    </source>
</evidence>
<dbReference type="InterPro" id="IPR039426">
    <property type="entry name" value="TonB-dep_rcpt-like"/>
</dbReference>
<dbReference type="InterPro" id="IPR008969">
    <property type="entry name" value="CarboxyPept-like_regulatory"/>
</dbReference>
<keyword evidence="7 8" id="KW-0998">Cell outer membrane</keyword>
<dbReference type="PANTHER" id="PTHR30069:SF29">
    <property type="entry name" value="HEMOGLOBIN AND HEMOGLOBIN-HAPTOGLOBIN-BINDING PROTEIN 1-RELATED"/>
    <property type="match status" value="1"/>
</dbReference>
<dbReference type="RefSeq" id="WP_120272270.1">
    <property type="nucleotide sequence ID" value="NZ_RAPN01000001.1"/>
</dbReference>
<dbReference type="PROSITE" id="PS52016">
    <property type="entry name" value="TONB_DEPENDENT_REC_3"/>
    <property type="match status" value="1"/>
</dbReference>
<dbReference type="InterPro" id="IPR036942">
    <property type="entry name" value="Beta-barrel_TonB_sf"/>
</dbReference>
<feature type="domain" description="TonB-dependent receptor plug" evidence="9">
    <location>
        <begin position="223"/>
        <end position="344"/>
    </location>
</feature>
<dbReference type="PROSITE" id="PS00018">
    <property type="entry name" value="EF_HAND_1"/>
    <property type="match status" value="1"/>
</dbReference>
<keyword evidence="6 8" id="KW-0472">Membrane</keyword>
<evidence type="ECO:0000313" key="12">
    <source>
        <dbReference type="Proteomes" id="UP000283387"/>
    </source>
</evidence>
<proteinExistence type="inferred from homology"/>
<evidence type="ECO:0000259" key="9">
    <source>
        <dbReference type="Pfam" id="PF07715"/>
    </source>
</evidence>
<dbReference type="GO" id="GO:0044718">
    <property type="term" value="P:siderophore transmembrane transport"/>
    <property type="evidence" value="ECO:0007669"/>
    <property type="project" value="TreeGrafter"/>
</dbReference>
<comment type="similarity">
    <text evidence="8">Belongs to the TonB-dependent receptor family.</text>
</comment>
<comment type="caution">
    <text evidence="11">The sequence shown here is derived from an EMBL/GenBank/DDBJ whole genome shotgun (WGS) entry which is preliminary data.</text>
</comment>
<dbReference type="InterPro" id="IPR037066">
    <property type="entry name" value="Plug_dom_sf"/>
</dbReference>
<keyword evidence="3 8" id="KW-1134">Transmembrane beta strand</keyword>
<keyword evidence="2 8" id="KW-0813">Transport</keyword>
<dbReference type="Pfam" id="PF07715">
    <property type="entry name" value="Plug"/>
    <property type="match status" value="1"/>
</dbReference>
<dbReference type="InterPro" id="IPR018247">
    <property type="entry name" value="EF_Hand_1_Ca_BS"/>
</dbReference>
<evidence type="ECO:0000313" key="11">
    <source>
        <dbReference type="EMBL" id="RKD90914.1"/>
    </source>
</evidence>
<protein>
    <submittedName>
        <fullName evidence="11">TonB-linked SusC/RagA family outer membrane protein</fullName>
    </submittedName>
</protein>
<dbReference type="Gene3D" id="3.55.50.30">
    <property type="match status" value="1"/>
</dbReference>
<evidence type="ECO:0000256" key="3">
    <source>
        <dbReference type="ARBA" id="ARBA00022452"/>
    </source>
</evidence>
<dbReference type="NCBIfam" id="TIGR04056">
    <property type="entry name" value="OMP_RagA_SusC"/>
    <property type="match status" value="1"/>
</dbReference>
<dbReference type="NCBIfam" id="TIGR04057">
    <property type="entry name" value="SusC_RagA_signa"/>
    <property type="match status" value="1"/>
</dbReference>
<keyword evidence="4 8" id="KW-0812">Transmembrane</keyword>
<name>A0A419W642_9BACT</name>
<dbReference type="AlphaFoldDB" id="A0A419W642"/>
<dbReference type="Gene3D" id="2.60.40.1120">
    <property type="entry name" value="Carboxypeptidase-like, regulatory domain"/>
    <property type="match status" value="1"/>
</dbReference>
<dbReference type="Pfam" id="PF16344">
    <property type="entry name" value="FecR_C"/>
    <property type="match status" value="1"/>
</dbReference>
<organism evidence="11 12">
    <name type="scientific">Mangrovibacterium diazotrophicum</name>
    <dbReference type="NCBI Taxonomy" id="1261403"/>
    <lineage>
        <taxon>Bacteria</taxon>
        <taxon>Pseudomonadati</taxon>
        <taxon>Bacteroidota</taxon>
        <taxon>Bacteroidia</taxon>
        <taxon>Marinilabiliales</taxon>
        <taxon>Prolixibacteraceae</taxon>
        <taxon>Mangrovibacterium</taxon>
    </lineage>
</organism>
<dbReference type="Pfam" id="PF13715">
    <property type="entry name" value="CarbopepD_reg_2"/>
    <property type="match status" value="1"/>
</dbReference>
<evidence type="ECO:0000256" key="1">
    <source>
        <dbReference type="ARBA" id="ARBA00004571"/>
    </source>
</evidence>
<evidence type="ECO:0000256" key="7">
    <source>
        <dbReference type="ARBA" id="ARBA00023237"/>
    </source>
</evidence>
<evidence type="ECO:0000256" key="8">
    <source>
        <dbReference type="PROSITE-ProRule" id="PRU01360"/>
    </source>
</evidence>
<dbReference type="SUPFAM" id="SSF49464">
    <property type="entry name" value="Carboxypeptidase regulatory domain-like"/>
    <property type="match status" value="1"/>
</dbReference>
<reference evidence="11 12" key="1">
    <citation type="submission" date="2018-09" db="EMBL/GenBank/DDBJ databases">
        <title>Genomic Encyclopedia of Archaeal and Bacterial Type Strains, Phase II (KMG-II): from individual species to whole genera.</title>
        <authorList>
            <person name="Goeker M."/>
        </authorList>
    </citation>
    <scope>NUCLEOTIDE SEQUENCE [LARGE SCALE GENOMIC DNA]</scope>
    <source>
        <strain evidence="11 12">DSM 27148</strain>
    </source>
</reference>
<gene>
    <name evidence="11" type="ORF">BC643_1259</name>
</gene>
<dbReference type="Proteomes" id="UP000283387">
    <property type="component" value="Unassembled WGS sequence"/>
</dbReference>
<dbReference type="Gene3D" id="2.40.170.20">
    <property type="entry name" value="TonB-dependent receptor, beta-barrel domain"/>
    <property type="match status" value="1"/>
</dbReference>
<evidence type="ECO:0000256" key="6">
    <source>
        <dbReference type="ARBA" id="ARBA00023136"/>
    </source>
</evidence>
<dbReference type="GO" id="GO:0015344">
    <property type="term" value="F:siderophore uptake transmembrane transporter activity"/>
    <property type="evidence" value="ECO:0007669"/>
    <property type="project" value="TreeGrafter"/>
</dbReference>
<evidence type="ECO:0000256" key="5">
    <source>
        <dbReference type="ARBA" id="ARBA00022729"/>
    </source>
</evidence>
<dbReference type="SUPFAM" id="SSF56935">
    <property type="entry name" value="Porins"/>
    <property type="match status" value="1"/>
</dbReference>
<comment type="subcellular location">
    <subcellularLocation>
        <location evidence="1 8">Cell outer membrane</location>
        <topology evidence="1 8">Multi-pass membrane protein</topology>
    </subcellularLocation>
</comment>
<keyword evidence="12" id="KW-1185">Reference proteome</keyword>
<evidence type="ECO:0000259" key="10">
    <source>
        <dbReference type="Pfam" id="PF16344"/>
    </source>
</evidence>
<dbReference type="PANTHER" id="PTHR30069">
    <property type="entry name" value="TONB-DEPENDENT OUTER MEMBRANE RECEPTOR"/>
    <property type="match status" value="1"/>
</dbReference>
<dbReference type="InterPro" id="IPR012910">
    <property type="entry name" value="Plug_dom"/>
</dbReference>
<feature type="domain" description="Protein FecR C-terminal" evidence="10">
    <location>
        <begin position="50"/>
        <end position="118"/>
    </location>
</feature>